<gene>
    <name evidence="4" type="ORF">rosag_12640</name>
</gene>
<feature type="transmembrane region" description="Helical" evidence="1">
    <location>
        <begin position="181"/>
        <end position="198"/>
    </location>
</feature>
<feature type="chain" id="PRO_5041323118" description="Ice-binding protein C-terminal domain-containing protein" evidence="2">
    <location>
        <begin position="24"/>
        <end position="215"/>
    </location>
</feature>
<feature type="domain" description="Ice-binding protein C-terminal" evidence="3">
    <location>
        <begin position="177"/>
        <end position="201"/>
    </location>
</feature>
<dbReference type="Pfam" id="PF07589">
    <property type="entry name" value="PEP-CTERM"/>
    <property type="match status" value="1"/>
</dbReference>
<comment type="caution">
    <text evidence="4">The sequence shown here is derived from an EMBL/GenBank/DDBJ whole genome shotgun (WGS) entry which is preliminary data.</text>
</comment>
<accession>A0AA37Q839</accession>
<evidence type="ECO:0000313" key="4">
    <source>
        <dbReference type="EMBL" id="GLC24751.1"/>
    </source>
</evidence>
<evidence type="ECO:0000313" key="5">
    <source>
        <dbReference type="Proteomes" id="UP001161325"/>
    </source>
</evidence>
<dbReference type="Gene3D" id="2.60.120.260">
    <property type="entry name" value="Galactose-binding domain-like"/>
    <property type="match status" value="1"/>
</dbReference>
<sequence length="215" mass="21663">MRVRHLAAAAALAVALLPRPVVGQTGPNLLVNGGFDSGLAGYTVFASPGYIVAATTGCPLGVTCALFGTPGTGPGVASLSQTAATLPGASYLASITTGTKAPGAPFVFFLEAGEQRTTFDCLVLTPCVVTRAFTATGPSTVVRFGVEDFTPAGADRFGQSGIVVDNASLVLVASAVVPEPGTWALLATGLAAVAGVATRRRRRAASRRARSTAER</sequence>
<dbReference type="Proteomes" id="UP001161325">
    <property type="component" value="Unassembled WGS sequence"/>
</dbReference>
<name>A0AA37Q839_9BACT</name>
<keyword evidence="1" id="KW-1133">Transmembrane helix</keyword>
<reference evidence="4" key="1">
    <citation type="submission" date="2022-08" db="EMBL/GenBank/DDBJ databases">
        <title>Draft genome sequencing of Roseisolibacter agri AW1220.</title>
        <authorList>
            <person name="Tobiishi Y."/>
            <person name="Tonouchi A."/>
        </authorList>
    </citation>
    <scope>NUCLEOTIDE SEQUENCE</scope>
    <source>
        <strain evidence="4">AW1220</strain>
    </source>
</reference>
<dbReference type="AlphaFoldDB" id="A0AA37Q839"/>
<keyword evidence="5" id="KW-1185">Reference proteome</keyword>
<keyword evidence="1" id="KW-0472">Membrane</keyword>
<keyword evidence="1" id="KW-0812">Transmembrane</keyword>
<proteinExistence type="predicted"/>
<organism evidence="4 5">
    <name type="scientific">Roseisolibacter agri</name>
    <dbReference type="NCBI Taxonomy" id="2014610"/>
    <lineage>
        <taxon>Bacteria</taxon>
        <taxon>Pseudomonadati</taxon>
        <taxon>Gemmatimonadota</taxon>
        <taxon>Gemmatimonadia</taxon>
        <taxon>Gemmatimonadales</taxon>
        <taxon>Gemmatimonadaceae</taxon>
        <taxon>Roseisolibacter</taxon>
    </lineage>
</organism>
<dbReference type="NCBIfam" id="TIGR02595">
    <property type="entry name" value="PEP_CTERM"/>
    <property type="match status" value="1"/>
</dbReference>
<keyword evidence="2" id="KW-0732">Signal</keyword>
<dbReference type="EMBL" id="BRXS01000002">
    <property type="protein sequence ID" value="GLC24751.1"/>
    <property type="molecule type" value="Genomic_DNA"/>
</dbReference>
<evidence type="ECO:0000256" key="1">
    <source>
        <dbReference type="SAM" id="Phobius"/>
    </source>
</evidence>
<protein>
    <recommendedName>
        <fullName evidence="3">Ice-binding protein C-terminal domain-containing protein</fullName>
    </recommendedName>
</protein>
<evidence type="ECO:0000256" key="2">
    <source>
        <dbReference type="SAM" id="SignalP"/>
    </source>
</evidence>
<evidence type="ECO:0000259" key="3">
    <source>
        <dbReference type="Pfam" id="PF07589"/>
    </source>
</evidence>
<feature type="signal peptide" evidence="2">
    <location>
        <begin position="1"/>
        <end position="23"/>
    </location>
</feature>
<dbReference type="RefSeq" id="WP_284349197.1">
    <property type="nucleotide sequence ID" value="NZ_BRXS01000002.1"/>
</dbReference>
<dbReference type="InterPro" id="IPR013424">
    <property type="entry name" value="Ice-binding_C"/>
</dbReference>